<dbReference type="EMBL" id="CP108473">
    <property type="protein sequence ID" value="WUS26595.1"/>
    <property type="molecule type" value="Genomic_DNA"/>
</dbReference>
<dbReference type="RefSeq" id="WP_328687181.1">
    <property type="nucleotide sequence ID" value="NZ_CP108005.1"/>
</dbReference>
<evidence type="ECO:0000313" key="2">
    <source>
        <dbReference type="Proteomes" id="UP001432292"/>
    </source>
</evidence>
<sequence>MATTVPTADDVQALSDFMLQRADEEWEATIGDDALDPDAMARFFRVSNSNKLAITSTTRCLVHLLARYEVDQAALTWHHLTAAGEEWRSHPDYLPVWENAQRAQIRQQLEG</sequence>
<organism evidence="1 2">
    <name type="scientific">Streptomyces caniferus</name>
    <dbReference type="NCBI Taxonomy" id="285557"/>
    <lineage>
        <taxon>Bacteria</taxon>
        <taxon>Bacillati</taxon>
        <taxon>Actinomycetota</taxon>
        <taxon>Actinomycetes</taxon>
        <taxon>Kitasatosporales</taxon>
        <taxon>Streptomycetaceae</taxon>
        <taxon>Streptomyces</taxon>
    </lineage>
</organism>
<reference evidence="1" key="1">
    <citation type="submission" date="2022-10" db="EMBL/GenBank/DDBJ databases">
        <title>The complete genomes of actinobacterial strains from the NBC collection.</title>
        <authorList>
            <person name="Joergensen T.S."/>
            <person name="Alvarez Arevalo M."/>
            <person name="Sterndorff E.B."/>
            <person name="Faurdal D."/>
            <person name="Vuksanovic O."/>
            <person name="Mourched A.-S."/>
            <person name="Charusanti P."/>
            <person name="Shaw S."/>
            <person name="Blin K."/>
            <person name="Weber T."/>
        </authorList>
    </citation>
    <scope>NUCLEOTIDE SEQUENCE</scope>
    <source>
        <strain evidence="1">NBC_01256</strain>
    </source>
</reference>
<proteinExistence type="predicted"/>
<protein>
    <submittedName>
        <fullName evidence="1">Uncharacterized protein</fullName>
    </submittedName>
</protein>
<evidence type="ECO:0000313" key="1">
    <source>
        <dbReference type="EMBL" id="WUS26595.1"/>
    </source>
</evidence>
<keyword evidence="2" id="KW-1185">Reference proteome</keyword>
<name>A0ABZ1VVA0_9ACTN</name>
<dbReference type="Proteomes" id="UP001432292">
    <property type="component" value="Chromosome"/>
</dbReference>
<accession>A0ABZ1VVA0</accession>
<gene>
    <name evidence="1" type="ORF">OG727_32275</name>
</gene>
<dbReference type="GeneID" id="96634292"/>